<feature type="compositionally biased region" description="Gly residues" evidence="1">
    <location>
        <begin position="79"/>
        <end position="101"/>
    </location>
</feature>
<name>A0A1Y1IMR7_KLENI</name>
<dbReference type="AlphaFoldDB" id="A0A1Y1IMR7"/>
<keyword evidence="4" id="KW-1185">Reference proteome</keyword>
<evidence type="ECO:0000313" key="4">
    <source>
        <dbReference type="Proteomes" id="UP000054558"/>
    </source>
</evidence>
<evidence type="ECO:0000259" key="2">
    <source>
        <dbReference type="PROSITE" id="PS50864"/>
    </source>
</evidence>
<dbReference type="InterPro" id="IPR000770">
    <property type="entry name" value="SAND_dom"/>
</dbReference>
<dbReference type="SUPFAM" id="SSF63763">
    <property type="entry name" value="SAND domain-like"/>
    <property type="match status" value="1"/>
</dbReference>
<feature type="compositionally biased region" description="Basic and acidic residues" evidence="1">
    <location>
        <begin position="130"/>
        <end position="143"/>
    </location>
</feature>
<feature type="region of interest" description="Disordered" evidence="1">
    <location>
        <begin position="75"/>
        <end position="143"/>
    </location>
</feature>
<dbReference type="InterPro" id="IPR010919">
    <property type="entry name" value="SAND-like_dom_sf"/>
</dbReference>
<dbReference type="PROSITE" id="PS50864">
    <property type="entry name" value="SAND"/>
    <property type="match status" value="1"/>
</dbReference>
<dbReference type="Pfam" id="PF01342">
    <property type="entry name" value="SAND"/>
    <property type="match status" value="1"/>
</dbReference>
<gene>
    <name evidence="3" type="ORF">KFL_006390060</name>
</gene>
<dbReference type="Gene3D" id="3.10.390.10">
    <property type="entry name" value="SAND domain-like"/>
    <property type="match status" value="1"/>
</dbReference>
<dbReference type="GO" id="GO:0003677">
    <property type="term" value="F:DNA binding"/>
    <property type="evidence" value="ECO:0007669"/>
    <property type="project" value="InterPro"/>
</dbReference>
<feature type="domain" description="SAND" evidence="2">
    <location>
        <begin position="188"/>
        <end position="261"/>
    </location>
</feature>
<evidence type="ECO:0000256" key="1">
    <source>
        <dbReference type="SAM" id="MobiDB-lite"/>
    </source>
</evidence>
<evidence type="ECO:0000313" key="3">
    <source>
        <dbReference type="EMBL" id="GAQ90441.1"/>
    </source>
</evidence>
<protein>
    <recommendedName>
        <fullName evidence="2">SAND domain-containing protein</fullName>
    </recommendedName>
</protein>
<proteinExistence type="predicted"/>
<sequence>MNYLRQALDETSASYQSCVGQLASVRDKVGTGELSLKEEYGQVRSIAEKRLKAFSESACRQNFGEPQGLAGEAASGLRLTGGEGGQRTAGSREGGQDVGGEVGRKSGQDELPGGRDEVRRDRRPRGGKGSKVEGDRRKRRCGHESHQGYNFQIGISTEAADSWNLGKVGKLGVNPDGGAAIFCSCGICIKMASECECDCATCVSGWIFREQGLLLTPNEFEVHVGKGHMKNWKKSLYIGAERVFEWASKTERDDMQRRLRSNFCKLKGIV</sequence>
<dbReference type="Proteomes" id="UP000054558">
    <property type="component" value="Unassembled WGS sequence"/>
</dbReference>
<reference evidence="3 4" key="1">
    <citation type="journal article" date="2014" name="Nat. Commun.">
        <title>Klebsormidium flaccidum genome reveals primary factors for plant terrestrial adaptation.</title>
        <authorList>
            <person name="Hori K."/>
            <person name="Maruyama F."/>
            <person name="Fujisawa T."/>
            <person name="Togashi T."/>
            <person name="Yamamoto N."/>
            <person name="Seo M."/>
            <person name="Sato S."/>
            <person name="Yamada T."/>
            <person name="Mori H."/>
            <person name="Tajima N."/>
            <person name="Moriyama T."/>
            <person name="Ikeuchi M."/>
            <person name="Watanabe M."/>
            <person name="Wada H."/>
            <person name="Kobayashi K."/>
            <person name="Saito M."/>
            <person name="Masuda T."/>
            <person name="Sasaki-Sekimoto Y."/>
            <person name="Mashiguchi K."/>
            <person name="Awai K."/>
            <person name="Shimojima M."/>
            <person name="Masuda S."/>
            <person name="Iwai M."/>
            <person name="Nobusawa T."/>
            <person name="Narise T."/>
            <person name="Kondo S."/>
            <person name="Saito H."/>
            <person name="Sato R."/>
            <person name="Murakawa M."/>
            <person name="Ihara Y."/>
            <person name="Oshima-Yamada Y."/>
            <person name="Ohtaka K."/>
            <person name="Satoh M."/>
            <person name="Sonobe K."/>
            <person name="Ishii M."/>
            <person name="Ohtani R."/>
            <person name="Kanamori-Sato M."/>
            <person name="Honoki R."/>
            <person name="Miyazaki D."/>
            <person name="Mochizuki H."/>
            <person name="Umetsu J."/>
            <person name="Higashi K."/>
            <person name="Shibata D."/>
            <person name="Kamiya Y."/>
            <person name="Sato N."/>
            <person name="Nakamura Y."/>
            <person name="Tabata S."/>
            <person name="Ida S."/>
            <person name="Kurokawa K."/>
            <person name="Ohta H."/>
        </authorList>
    </citation>
    <scope>NUCLEOTIDE SEQUENCE [LARGE SCALE GENOMIC DNA]</scope>
    <source>
        <strain evidence="3 4">NIES-2285</strain>
    </source>
</reference>
<dbReference type="EMBL" id="DF237588">
    <property type="protein sequence ID" value="GAQ90441.1"/>
    <property type="molecule type" value="Genomic_DNA"/>
</dbReference>
<accession>A0A1Y1IMR7</accession>
<feature type="compositionally biased region" description="Basic and acidic residues" evidence="1">
    <location>
        <begin position="102"/>
        <end position="120"/>
    </location>
</feature>
<organism evidence="3 4">
    <name type="scientific">Klebsormidium nitens</name>
    <name type="common">Green alga</name>
    <name type="synonym">Ulothrix nitens</name>
    <dbReference type="NCBI Taxonomy" id="105231"/>
    <lineage>
        <taxon>Eukaryota</taxon>
        <taxon>Viridiplantae</taxon>
        <taxon>Streptophyta</taxon>
        <taxon>Klebsormidiophyceae</taxon>
        <taxon>Klebsormidiales</taxon>
        <taxon>Klebsormidiaceae</taxon>
        <taxon>Klebsormidium</taxon>
    </lineage>
</organism>